<proteinExistence type="predicted"/>
<dbReference type="EMBL" id="VENJ01000018">
    <property type="protein sequence ID" value="MTJ05392.1"/>
    <property type="molecule type" value="Genomic_DNA"/>
</dbReference>
<gene>
    <name evidence="2" type="ORF">FH759_11960</name>
</gene>
<dbReference type="InterPro" id="IPR029068">
    <property type="entry name" value="Glyas_Bleomycin-R_OHBP_Dase"/>
</dbReference>
<comment type="caution">
    <text evidence="2">The sequence shown here is derived from an EMBL/GenBank/DDBJ whole genome shotgun (WGS) entry which is preliminary data.</text>
</comment>
<dbReference type="RefSeq" id="WP_273250187.1">
    <property type="nucleotide sequence ID" value="NZ_VENJ01000018.1"/>
</dbReference>
<sequence>MDYETVSPSNFGASLRGIGLNLLVRDVPAQAVFLNEVLGMTAHRVSADFAIMTHRDDLLQLHADHTYGAHPLLGLLPQTPPRGAGAAIYLFGADPDRAAERAADAGGVILQACENKPHGLREACILCPNGYAWTPSRALSKKERAAFA</sequence>
<organism evidence="2 3">
    <name type="scientific">Sediminimonas qiaohouensis</name>
    <dbReference type="NCBI Taxonomy" id="552061"/>
    <lineage>
        <taxon>Bacteria</taxon>
        <taxon>Pseudomonadati</taxon>
        <taxon>Pseudomonadota</taxon>
        <taxon>Alphaproteobacteria</taxon>
        <taxon>Rhodobacterales</taxon>
        <taxon>Roseobacteraceae</taxon>
        <taxon>Sediminimonas</taxon>
    </lineage>
</organism>
<evidence type="ECO:0000313" key="2">
    <source>
        <dbReference type="EMBL" id="MTJ05392.1"/>
    </source>
</evidence>
<evidence type="ECO:0000259" key="1">
    <source>
        <dbReference type="PROSITE" id="PS51819"/>
    </source>
</evidence>
<dbReference type="PROSITE" id="PS51819">
    <property type="entry name" value="VOC"/>
    <property type="match status" value="1"/>
</dbReference>
<feature type="domain" description="VOC" evidence="1">
    <location>
        <begin position="14"/>
        <end position="138"/>
    </location>
</feature>
<protein>
    <submittedName>
        <fullName evidence="2">Glyoxalase</fullName>
    </submittedName>
</protein>
<dbReference type="InterPro" id="IPR004360">
    <property type="entry name" value="Glyas_Fos-R_dOase_dom"/>
</dbReference>
<reference evidence="2 3" key="1">
    <citation type="submission" date="2019-06" db="EMBL/GenBank/DDBJ databases">
        <title>Enrichment of Autotrophic Halophilic Microorganisms from Red Sea Brine Pool Using Microbial Electrosynthesis System.</title>
        <authorList>
            <person name="Alqahtani M.F."/>
            <person name="Bajracharya S."/>
            <person name="Katuri K.P."/>
            <person name="Ali M."/>
            <person name="Saikaly P.E."/>
        </authorList>
    </citation>
    <scope>NUCLEOTIDE SEQUENCE [LARGE SCALE GENOMIC DNA]</scope>
    <source>
        <strain evidence="2">MES6</strain>
    </source>
</reference>
<name>A0A7C9HK27_9RHOB</name>
<dbReference type="AlphaFoldDB" id="A0A7C9HK27"/>
<dbReference type="Proteomes" id="UP000483078">
    <property type="component" value="Unassembled WGS sequence"/>
</dbReference>
<evidence type="ECO:0000313" key="3">
    <source>
        <dbReference type="Proteomes" id="UP000483078"/>
    </source>
</evidence>
<dbReference type="Gene3D" id="3.10.180.10">
    <property type="entry name" value="2,3-Dihydroxybiphenyl 1,2-Dioxygenase, domain 1"/>
    <property type="match status" value="1"/>
</dbReference>
<dbReference type="Pfam" id="PF00903">
    <property type="entry name" value="Glyoxalase"/>
    <property type="match status" value="1"/>
</dbReference>
<dbReference type="InterPro" id="IPR037523">
    <property type="entry name" value="VOC_core"/>
</dbReference>
<accession>A0A7C9HK27</accession>
<dbReference type="SUPFAM" id="SSF54593">
    <property type="entry name" value="Glyoxalase/Bleomycin resistance protein/Dihydroxybiphenyl dioxygenase"/>
    <property type="match status" value="1"/>
</dbReference>